<accession>A0A1H0RIF0</accession>
<keyword evidence="2" id="KW-1185">Reference proteome</keyword>
<protein>
    <submittedName>
        <fullName evidence="1">Uncharacterized protein</fullName>
    </submittedName>
</protein>
<organism evidence="1 2">
    <name type="scientific">Paracidovorax cattleyae</name>
    <dbReference type="NCBI Taxonomy" id="80868"/>
    <lineage>
        <taxon>Bacteria</taxon>
        <taxon>Pseudomonadati</taxon>
        <taxon>Pseudomonadota</taxon>
        <taxon>Betaproteobacteria</taxon>
        <taxon>Burkholderiales</taxon>
        <taxon>Comamonadaceae</taxon>
        <taxon>Paracidovorax</taxon>
    </lineage>
</organism>
<dbReference type="AlphaFoldDB" id="A0A1H0RIF0"/>
<dbReference type="Proteomes" id="UP000199317">
    <property type="component" value="Unassembled WGS sequence"/>
</dbReference>
<gene>
    <name evidence="1" type="ORF">SAMN04489708_11082</name>
</gene>
<dbReference type="RefSeq" id="WP_092834241.1">
    <property type="nucleotide sequence ID" value="NZ_CP028290.1"/>
</dbReference>
<name>A0A1H0RIF0_9BURK</name>
<evidence type="ECO:0000313" key="2">
    <source>
        <dbReference type="Proteomes" id="UP000199317"/>
    </source>
</evidence>
<sequence>MAEMIEFQLGGATVRAFPEIPVASAAPARRISVGAFYDRFGPAKWAILADESPQVRAVVRDASVRAFIDLDNPDLPAGLAILQAAGHDIDPSEIIDAPVRAEEHP</sequence>
<proteinExistence type="predicted"/>
<dbReference type="EMBL" id="FNJL01000010">
    <property type="protein sequence ID" value="SDP29294.1"/>
    <property type="molecule type" value="Genomic_DNA"/>
</dbReference>
<reference evidence="2" key="1">
    <citation type="submission" date="2016-10" db="EMBL/GenBank/DDBJ databases">
        <authorList>
            <person name="Varghese N."/>
            <person name="Submissions S."/>
        </authorList>
    </citation>
    <scope>NUCLEOTIDE SEQUENCE [LARGE SCALE GENOMIC DNA]</scope>
    <source>
        <strain evidence="2">DSM 17101</strain>
    </source>
</reference>
<dbReference type="OrthoDB" id="8820983at2"/>
<evidence type="ECO:0000313" key="1">
    <source>
        <dbReference type="EMBL" id="SDP29294.1"/>
    </source>
</evidence>